<evidence type="ECO:0000313" key="3">
    <source>
        <dbReference type="Proteomes" id="UP000245609"/>
    </source>
</evidence>
<feature type="compositionally biased region" description="Low complexity" evidence="1">
    <location>
        <begin position="275"/>
        <end position="288"/>
    </location>
</feature>
<name>A0A2T9ZKB2_9FUNG</name>
<dbReference type="Proteomes" id="UP000245609">
    <property type="component" value="Unassembled WGS sequence"/>
</dbReference>
<feature type="region of interest" description="Disordered" evidence="1">
    <location>
        <begin position="275"/>
        <end position="323"/>
    </location>
</feature>
<evidence type="ECO:0000256" key="1">
    <source>
        <dbReference type="SAM" id="MobiDB-lite"/>
    </source>
</evidence>
<evidence type="ECO:0000313" key="2">
    <source>
        <dbReference type="EMBL" id="PVV05053.1"/>
    </source>
</evidence>
<sequence>MEVSNPSKRSLERLTELVKDEIRMASSLNQALVNISNEIDKFSDKISERCQRLGISLPKLEHAYSKTYALRNTPVPIIEDSSSIFSGKKVRIVVPDEIRFPWLKIFDDQDINSGNNEIIESTNTESFCITFHNNNSDYSSIKDFDSLKGDYYPSSDEDEISLENEDYLLTTQDLDNLVSKLIEQGDTENTSLDYNISQNDIKDSEGENSLDQLSDISTSNERSLDLTSQKDAIESGTTNMINNDHVQENNLDLNQDLDTRIFVQNVSSTISITYTESEQNEPSSSSQPDGQHNKATIQQPGLKQISSDSDLFISPGSTTDKTSNFDIAAENLTTFFVLKNESISDTNPQYSNNSEQDLDMKDAPTSLVACPENIAKKSPSYTSSNRSTSAKEQKAAKKASFVRTLGRRLSKIGSRKSKIEIE</sequence>
<feature type="compositionally biased region" description="Low complexity" evidence="1">
    <location>
        <begin position="378"/>
        <end position="388"/>
    </location>
</feature>
<organism evidence="2 3">
    <name type="scientific">Smittium megazygosporum</name>
    <dbReference type="NCBI Taxonomy" id="133381"/>
    <lineage>
        <taxon>Eukaryota</taxon>
        <taxon>Fungi</taxon>
        <taxon>Fungi incertae sedis</taxon>
        <taxon>Zoopagomycota</taxon>
        <taxon>Kickxellomycotina</taxon>
        <taxon>Harpellomycetes</taxon>
        <taxon>Harpellales</taxon>
        <taxon>Legeriomycetaceae</taxon>
        <taxon>Smittium</taxon>
    </lineage>
</organism>
<protein>
    <submittedName>
        <fullName evidence="2">Uncharacterized protein</fullName>
    </submittedName>
</protein>
<feature type="region of interest" description="Disordered" evidence="1">
    <location>
        <begin position="374"/>
        <end position="399"/>
    </location>
</feature>
<feature type="compositionally biased region" description="Polar residues" evidence="1">
    <location>
        <begin position="207"/>
        <end position="225"/>
    </location>
</feature>
<dbReference type="OrthoDB" id="5586749at2759"/>
<keyword evidence="3" id="KW-1185">Reference proteome</keyword>
<feature type="compositionally biased region" description="Polar residues" evidence="1">
    <location>
        <begin position="289"/>
        <end position="323"/>
    </location>
</feature>
<gene>
    <name evidence="2" type="ORF">BB560_000422</name>
</gene>
<proteinExistence type="predicted"/>
<accession>A0A2T9ZKB2</accession>
<dbReference type="EMBL" id="MBFS01000045">
    <property type="protein sequence ID" value="PVV05053.1"/>
    <property type="molecule type" value="Genomic_DNA"/>
</dbReference>
<comment type="caution">
    <text evidence="2">The sequence shown here is derived from an EMBL/GenBank/DDBJ whole genome shotgun (WGS) entry which is preliminary data.</text>
</comment>
<feature type="region of interest" description="Disordered" evidence="1">
    <location>
        <begin position="198"/>
        <end position="225"/>
    </location>
</feature>
<reference evidence="2 3" key="1">
    <citation type="journal article" date="2018" name="MBio">
        <title>Comparative Genomics Reveals the Core Gene Toolbox for the Fungus-Insect Symbiosis.</title>
        <authorList>
            <person name="Wang Y."/>
            <person name="Stata M."/>
            <person name="Wang W."/>
            <person name="Stajich J.E."/>
            <person name="White M.M."/>
            <person name="Moncalvo J.M."/>
        </authorList>
    </citation>
    <scope>NUCLEOTIDE SEQUENCE [LARGE SCALE GENOMIC DNA]</scope>
    <source>
        <strain evidence="2 3">SC-DP-2</strain>
    </source>
</reference>
<dbReference type="AlphaFoldDB" id="A0A2T9ZKB2"/>